<dbReference type="PANTHER" id="PTHR34383">
    <property type="entry name" value="POLYPHOSPHATE:AMP PHOSPHOTRANSFERASE-RELATED"/>
    <property type="match status" value="1"/>
</dbReference>
<evidence type="ECO:0000256" key="1">
    <source>
        <dbReference type="ARBA" id="ARBA00009924"/>
    </source>
</evidence>
<dbReference type="Gene3D" id="3.40.50.300">
    <property type="entry name" value="P-loop containing nucleotide triphosphate hydrolases"/>
    <property type="match status" value="1"/>
</dbReference>
<comment type="subunit">
    <text evidence="4">Homotetramer.</text>
</comment>
<dbReference type="InterPro" id="IPR022488">
    <property type="entry name" value="PPK2-related"/>
</dbReference>
<dbReference type="InterPro" id="IPR027417">
    <property type="entry name" value="P-loop_NTPase"/>
</dbReference>
<name>A0A2W5V150_9CAUL</name>
<dbReference type="PANTHER" id="PTHR34383:SF1">
    <property type="entry name" value="ADP-POLYPHOSPHATE PHOSPHOTRANSFERASE"/>
    <property type="match status" value="1"/>
</dbReference>
<dbReference type="RefSeq" id="WP_304280430.1">
    <property type="nucleotide sequence ID" value="NZ_QFQZ01000060.1"/>
</dbReference>
<dbReference type="NCBIfam" id="TIGR03707">
    <property type="entry name" value="PPK2_P_aer"/>
    <property type="match status" value="1"/>
</dbReference>
<accession>A0A2W5V150</accession>
<dbReference type="GO" id="GO:0008976">
    <property type="term" value="F:polyphosphate kinase activity"/>
    <property type="evidence" value="ECO:0007669"/>
    <property type="project" value="UniProtKB-UniRule"/>
</dbReference>
<dbReference type="SUPFAM" id="SSF52540">
    <property type="entry name" value="P-loop containing nucleoside triphosphate hydrolases"/>
    <property type="match status" value="1"/>
</dbReference>
<dbReference type="EMBL" id="QFQZ01000060">
    <property type="protein sequence ID" value="PZR32467.1"/>
    <property type="molecule type" value="Genomic_DNA"/>
</dbReference>
<evidence type="ECO:0000313" key="6">
    <source>
        <dbReference type="EMBL" id="PZR32467.1"/>
    </source>
</evidence>
<dbReference type="AlphaFoldDB" id="A0A2W5V150"/>
<dbReference type="InterPro" id="IPR016898">
    <property type="entry name" value="Polyphosphate_phosphotransfera"/>
</dbReference>
<comment type="function">
    <text evidence="4">Uses inorganic polyphosphate (polyP) as a donor to convert GDP to GTP or ADP to ATP.</text>
</comment>
<dbReference type="EC" id="2.7.4.-" evidence="4"/>
<dbReference type="InterPro" id="IPR022486">
    <property type="entry name" value="PPK2_PA0141"/>
</dbReference>
<evidence type="ECO:0000259" key="5">
    <source>
        <dbReference type="Pfam" id="PF03976"/>
    </source>
</evidence>
<comment type="caution">
    <text evidence="6">The sequence shown here is derived from an EMBL/GenBank/DDBJ whole genome shotgun (WGS) entry which is preliminary data.</text>
</comment>
<keyword evidence="3 4" id="KW-0418">Kinase</keyword>
<evidence type="ECO:0000313" key="7">
    <source>
        <dbReference type="Proteomes" id="UP000249393"/>
    </source>
</evidence>
<proteinExistence type="inferred from homology"/>
<protein>
    <recommendedName>
        <fullName evidence="4">ADP/GDP-polyphosphate phosphotransferase</fullName>
        <ecNumber evidence="4">2.7.4.-</ecNumber>
    </recommendedName>
    <alternativeName>
        <fullName evidence="4">Polyphosphate kinase PPK2</fullName>
    </alternativeName>
</protein>
<evidence type="ECO:0000256" key="3">
    <source>
        <dbReference type="ARBA" id="ARBA00022777"/>
    </source>
</evidence>
<keyword evidence="2 4" id="KW-0808">Transferase</keyword>
<organism evidence="6 7">
    <name type="scientific">Caulobacter segnis</name>
    <dbReference type="NCBI Taxonomy" id="88688"/>
    <lineage>
        <taxon>Bacteria</taxon>
        <taxon>Pseudomonadati</taxon>
        <taxon>Pseudomonadota</taxon>
        <taxon>Alphaproteobacteria</taxon>
        <taxon>Caulobacterales</taxon>
        <taxon>Caulobacteraceae</taxon>
        <taxon>Caulobacter</taxon>
    </lineage>
</organism>
<evidence type="ECO:0000256" key="4">
    <source>
        <dbReference type="RuleBase" id="RU369062"/>
    </source>
</evidence>
<gene>
    <name evidence="6" type="primary">ppk2</name>
    <name evidence="6" type="ORF">DI526_16580</name>
</gene>
<dbReference type="Pfam" id="PF03976">
    <property type="entry name" value="PPK2"/>
    <property type="match status" value="1"/>
</dbReference>
<comment type="similarity">
    <text evidence="1 4">Belongs to the polyphosphate kinase 2 (PPK2) family. Class I subfamily.</text>
</comment>
<sequence>MSKSDDYENELTQLQLALIEMQKKAIKDSWKILVIFEGRDSAGKDGTIARVTEHLSKRATTVVALPKPNERERSEWYFQRYVEYLPACGEAVIFNRSWYNRAGVERVMDFSTPEQQEQFLRDVPAFERMLVENGLRYVKFWLDISREEQAERLKARRENPLKAFKTSDLDKVAEEKWDDYTAARDEMLMRTHSDVAPWICVRADHKKAARLNVIRWLLHAAGDKKIAKGVARPDPEMIFSFEPSALQDGRLAR</sequence>
<feature type="domain" description="Polyphosphate kinase-2-related" evidence="5">
    <location>
        <begin position="2"/>
        <end position="226"/>
    </location>
</feature>
<dbReference type="Proteomes" id="UP000249393">
    <property type="component" value="Unassembled WGS sequence"/>
</dbReference>
<reference evidence="6 7" key="1">
    <citation type="submission" date="2017-08" db="EMBL/GenBank/DDBJ databases">
        <title>Infants hospitalized years apart are colonized by the same room-sourced microbial strains.</title>
        <authorList>
            <person name="Brooks B."/>
            <person name="Olm M.R."/>
            <person name="Firek B.A."/>
            <person name="Baker R."/>
            <person name="Thomas B.C."/>
            <person name="Morowitz M.J."/>
            <person name="Banfield J.F."/>
        </authorList>
    </citation>
    <scope>NUCLEOTIDE SEQUENCE [LARGE SCALE GENOMIC DNA]</scope>
    <source>
        <strain evidence="6">S2_003_000_R2_4</strain>
    </source>
</reference>
<dbReference type="PIRSF" id="PIRSF028756">
    <property type="entry name" value="PPK2_prd"/>
    <property type="match status" value="1"/>
</dbReference>
<dbReference type="GO" id="GO:0006793">
    <property type="term" value="P:phosphorus metabolic process"/>
    <property type="evidence" value="ECO:0007669"/>
    <property type="project" value="InterPro"/>
</dbReference>
<evidence type="ECO:0000256" key="2">
    <source>
        <dbReference type="ARBA" id="ARBA00022679"/>
    </source>
</evidence>